<organism evidence="7 8">
    <name type="scientific">Niallia endozanthoxylica</name>
    <dbReference type="NCBI Taxonomy" id="2036016"/>
    <lineage>
        <taxon>Bacteria</taxon>
        <taxon>Bacillati</taxon>
        <taxon>Bacillota</taxon>
        <taxon>Bacilli</taxon>
        <taxon>Bacillales</taxon>
        <taxon>Bacillaceae</taxon>
        <taxon>Niallia</taxon>
    </lineage>
</organism>
<evidence type="ECO:0000313" key="7">
    <source>
        <dbReference type="EMBL" id="KAA9023903.1"/>
    </source>
</evidence>
<dbReference type="EMBL" id="VYKL01000018">
    <property type="protein sequence ID" value="KAA9023903.1"/>
    <property type="molecule type" value="Genomic_DNA"/>
</dbReference>
<dbReference type="InterPro" id="IPR035437">
    <property type="entry name" value="SNase_OB-fold_sf"/>
</dbReference>
<feature type="domain" description="TNase-like" evidence="6">
    <location>
        <begin position="71"/>
        <end position="203"/>
    </location>
</feature>
<reference evidence="7 8" key="1">
    <citation type="submission" date="2019-09" db="EMBL/GenBank/DDBJ databases">
        <title>Whole genome sequences of isolates from the Mars Exploration Rovers.</title>
        <authorList>
            <person name="Seuylemezian A."/>
            <person name="Vaishampayan P."/>
        </authorList>
    </citation>
    <scope>NUCLEOTIDE SEQUENCE [LARGE SCALE GENOMIC DNA]</scope>
    <source>
        <strain evidence="7 8">MER_TA_151</strain>
    </source>
</reference>
<dbReference type="Proteomes" id="UP000326671">
    <property type="component" value="Unassembled WGS sequence"/>
</dbReference>
<keyword evidence="8" id="KW-1185">Reference proteome</keyword>
<dbReference type="SMART" id="SM00318">
    <property type="entry name" value="SNc"/>
    <property type="match status" value="1"/>
</dbReference>
<dbReference type="GO" id="GO:0016787">
    <property type="term" value="F:hydrolase activity"/>
    <property type="evidence" value="ECO:0007669"/>
    <property type="project" value="UniProtKB-KW"/>
</dbReference>
<proteinExistence type="predicted"/>
<evidence type="ECO:0000259" key="6">
    <source>
        <dbReference type="PROSITE" id="PS50830"/>
    </source>
</evidence>
<evidence type="ECO:0000313" key="8">
    <source>
        <dbReference type="Proteomes" id="UP000326671"/>
    </source>
</evidence>
<dbReference type="PANTHER" id="PTHR12302">
    <property type="entry name" value="EBNA2 BINDING PROTEIN P100"/>
    <property type="match status" value="1"/>
</dbReference>
<dbReference type="InterPro" id="IPR016071">
    <property type="entry name" value="Staphylococal_nuclease_OB-fold"/>
</dbReference>
<keyword evidence="2" id="KW-0255">Endonuclease</keyword>
<feature type="region of interest" description="Disordered" evidence="4">
    <location>
        <begin position="34"/>
        <end position="54"/>
    </location>
</feature>
<feature type="signal peptide" evidence="5">
    <location>
        <begin position="1"/>
        <end position="18"/>
    </location>
</feature>
<accession>A0A5J5HQ69</accession>
<keyword evidence="1" id="KW-0540">Nuclease</keyword>
<dbReference type="PANTHER" id="PTHR12302:SF3">
    <property type="entry name" value="SERINE_THREONINE-PROTEIN KINASE 31"/>
    <property type="match status" value="1"/>
</dbReference>
<comment type="caution">
    <text evidence="7">The sequence shown here is derived from an EMBL/GenBank/DDBJ whole genome shotgun (WGS) entry which is preliminary data.</text>
</comment>
<evidence type="ECO:0000256" key="3">
    <source>
        <dbReference type="ARBA" id="ARBA00022801"/>
    </source>
</evidence>
<protein>
    <submittedName>
        <fullName evidence="7">Thermonuclease family protein</fullName>
    </submittedName>
</protein>
<feature type="compositionally biased region" description="Acidic residues" evidence="4">
    <location>
        <begin position="36"/>
        <end position="45"/>
    </location>
</feature>
<dbReference type="CDD" id="cd00175">
    <property type="entry name" value="SNc"/>
    <property type="match status" value="1"/>
</dbReference>
<keyword evidence="5" id="KW-0732">Signal</keyword>
<dbReference type="GO" id="GO:0004519">
    <property type="term" value="F:endonuclease activity"/>
    <property type="evidence" value="ECO:0007669"/>
    <property type="project" value="UniProtKB-KW"/>
</dbReference>
<dbReference type="Pfam" id="PF00565">
    <property type="entry name" value="SNase"/>
    <property type="match status" value="1"/>
</dbReference>
<gene>
    <name evidence="7" type="ORF">F4V44_12255</name>
</gene>
<evidence type="ECO:0000256" key="1">
    <source>
        <dbReference type="ARBA" id="ARBA00022722"/>
    </source>
</evidence>
<dbReference type="Gene3D" id="2.40.50.90">
    <property type="match status" value="1"/>
</dbReference>
<evidence type="ECO:0000256" key="5">
    <source>
        <dbReference type="SAM" id="SignalP"/>
    </source>
</evidence>
<sequence length="290" mass="33048">MKNIRFIMSLLLSTIVLFGCGNGSEDLNVVKKEETNTEMEPQEESVPDRTAKEPIKEEEIMTETEQPSDIHTFDAEVVSVTDGDTIKVRINDQVEAVRFLLVDTPETNHPRLGEQPFGQEAKAFTKKMLEGKTVQLEKDVSDRDKYGRLLYYLYIDGKSVQEELLRNGLARVAYVYVPNTKYVDQYYAIQKEAQEKGIGIWSVENYAQEDGFHKEIIEGNQSETNNQNQSAVLPSGDCKIKGNISSRGDKIYHMPGQQYYEVTQIDPSQGEKYFCSREEAEQAGFRSSQR</sequence>
<evidence type="ECO:0000256" key="2">
    <source>
        <dbReference type="ARBA" id="ARBA00022759"/>
    </source>
</evidence>
<evidence type="ECO:0000256" key="4">
    <source>
        <dbReference type="SAM" id="MobiDB-lite"/>
    </source>
</evidence>
<dbReference type="SUPFAM" id="SSF50199">
    <property type="entry name" value="Staphylococcal nuclease"/>
    <property type="match status" value="1"/>
</dbReference>
<dbReference type="PROSITE" id="PS50830">
    <property type="entry name" value="TNASE_3"/>
    <property type="match status" value="1"/>
</dbReference>
<dbReference type="OrthoDB" id="4376109at2"/>
<keyword evidence="3" id="KW-0378">Hydrolase</keyword>
<feature type="chain" id="PRO_5038355637" evidence="5">
    <location>
        <begin position="19"/>
        <end position="290"/>
    </location>
</feature>
<dbReference type="PROSITE" id="PS51257">
    <property type="entry name" value="PROKAR_LIPOPROTEIN"/>
    <property type="match status" value="1"/>
</dbReference>
<dbReference type="AlphaFoldDB" id="A0A5J5HQ69"/>
<name>A0A5J5HQ69_9BACI</name>
<dbReference type="RefSeq" id="WP_150440303.1">
    <property type="nucleotide sequence ID" value="NZ_VYKL01000018.1"/>
</dbReference>